<keyword evidence="1" id="KW-0472">Membrane</keyword>
<evidence type="ECO:0000313" key="3">
    <source>
        <dbReference type="Proteomes" id="UP000176834"/>
    </source>
</evidence>
<organism evidence="2 3">
    <name type="scientific">Candidatus Yanofskybacteria bacterium RIFCSPHIGHO2_02_FULL_38_22b</name>
    <dbReference type="NCBI Taxonomy" id="1802673"/>
    <lineage>
        <taxon>Bacteria</taxon>
        <taxon>Candidatus Yanofskyibacteriota</taxon>
    </lineage>
</organism>
<feature type="transmembrane region" description="Helical" evidence="1">
    <location>
        <begin position="58"/>
        <end position="76"/>
    </location>
</feature>
<name>A0A1F8F5M6_9BACT</name>
<feature type="transmembrane region" description="Helical" evidence="1">
    <location>
        <begin position="27"/>
        <end position="51"/>
    </location>
</feature>
<comment type="caution">
    <text evidence="2">The sequence shown here is derived from an EMBL/GenBank/DDBJ whole genome shotgun (WGS) entry which is preliminary data.</text>
</comment>
<dbReference type="AlphaFoldDB" id="A0A1F8F5M6"/>
<protein>
    <submittedName>
        <fullName evidence="2">Uncharacterized protein</fullName>
    </submittedName>
</protein>
<keyword evidence="1" id="KW-0812">Transmembrane</keyword>
<dbReference type="Proteomes" id="UP000176834">
    <property type="component" value="Unassembled WGS sequence"/>
</dbReference>
<sequence length="136" mass="16044">MTRDKKLEMFETLGTISWFLLDGSWMLQWPIAVGVLICPAIFFNFMTFFYIERHSGSVLAVMAVNSWLLMNIFWAVADIYHMSISMAYAKLMFWSGLGFLLTGLAIHRDYKQYVFLVFYRFRRLRISKNGIKDKVQ</sequence>
<feature type="transmembrane region" description="Helical" evidence="1">
    <location>
        <begin position="88"/>
        <end position="106"/>
    </location>
</feature>
<accession>A0A1F8F5M6</accession>
<reference evidence="2 3" key="1">
    <citation type="journal article" date="2016" name="Nat. Commun.">
        <title>Thousands of microbial genomes shed light on interconnected biogeochemical processes in an aquifer system.</title>
        <authorList>
            <person name="Anantharaman K."/>
            <person name="Brown C.T."/>
            <person name="Hug L.A."/>
            <person name="Sharon I."/>
            <person name="Castelle C.J."/>
            <person name="Probst A.J."/>
            <person name="Thomas B.C."/>
            <person name="Singh A."/>
            <person name="Wilkins M.J."/>
            <person name="Karaoz U."/>
            <person name="Brodie E.L."/>
            <person name="Williams K.H."/>
            <person name="Hubbard S.S."/>
            <person name="Banfield J.F."/>
        </authorList>
    </citation>
    <scope>NUCLEOTIDE SEQUENCE [LARGE SCALE GENOMIC DNA]</scope>
</reference>
<evidence type="ECO:0000313" key="2">
    <source>
        <dbReference type="EMBL" id="OGN07559.1"/>
    </source>
</evidence>
<keyword evidence="1" id="KW-1133">Transmembrane helix</keyword>
<proteinExistence type="predicted"/>
<gene>
    <name evidence="2" type="ORF">A3B86_00490</name>
</gene>
<dbReference type="EMBL" id="MGJN01000004">
    <property type="protein sequence ID" value="OGN07559.1"/>
    <property type="molecule type" value="Genomic_DNA"/>
</dbReference>
<evidence type="ECO:0000256" key="1">
    <source>
        <dbReference type="SAM" id="Phobius"/>
    </source>
</evidence>